<dbReference type="EMBL" id="NEDP02004651">
    <property type="protein sequence ID" value="OWF44928.1"/>
    <property type="molecule type" value="Genomic_DNA"/>
</dbReference>
<sequence>MSSASESRDSQSSGTAPKIVPLGYSARVLYTFLPHENEQTEIFVSEGETVQLEYEVGTWVFVTSAEGESGYIPADFCVPLTGENSHSTENTTSGSLTTVEPLSSIGKHETIKDTLIGVSQTPEDKPDVYSVEDKISGDSSVGIIEHGSNIYTKFGQLNKVPKEIYIPRESIKRSSSVNVSDPSAEAESVNGETVVATCDICGSYITRLPSQVQGFLKLKRAKADFQSRKLLSETPAYSIQGLLSHLNTDPSVSREQAYSKGINQIELAEKYEPAQNILENLRTNCEQCNTLKNYLQLQGESSMSTVYTNNRDLKLDAASDSDSEGSAERKDDVNAHETPNRVGALMENEHEEHSDGQIESDDNDSPPPLPNSSPPPLIDLTTTSADMEKPDKVEAEVVLGRQTIIINRSPGTRTLPALPKYDSKMAWNDKPLTTPYDQVFNANQTFFDPLLQHMGNPDEDFMRQGSRTTSGFASSEGSVESSEPDKFLGADGKLYDSESDLCVKRVSESSYPSSEEGARPLSGLSDLASPTAISPDGNNVDLLGGFSNSSMSDQDILVPSVKLSNDDVSERTLYTSSSLDEHMISASRNVTSANDAVITTLEPDRNSNGAKSENSHSSKTLPATPKHFDFRANLMVLGNRPKIPALPNKLMVSPALRTRQHTTTAMVSSVNNNKREEEPRTKIRPSIITIAPPMGDRMVVARRQQPATPVRTNADRQDEKDIKKTLHEHSMSPRRTSQMPMRAHHSIHAEAGKDSRPTGRTILVKKHNNQIWRPPTGSPEGSETPRPFSPFGGTLPPSKIGSKKKVVEVFV</sequence>
<feature type="compositionally biased region" description="Polar residues" evidence="3">
    <location>
        <begin position="606"/>
        <end position="621"/>
    </location>
</feature>
<feature type="region of interest" description="Disordered" evidence="3">
    <location>
        <begin position="463"/>
        <end position="490"/>
    </location>
</feature>
<feature type="compositionally biased region" description="Polar residues" evidence="3">
    <location>
        <begin position="465"/>
        <end position="481"/>
    </location>
</feature>
<evidence type="ECO:0000256" key="2">
    <source>
        <dbReference type="PROSITE-ProRule" id="PRU00192"/>
    </source>
</evidence>
<dbReference type="InterPro" id="IPR036028">
    <property type="entry name" value="SH3-like_dom_sf"/>
</dbReference>
<protein>
    <recommendedName>
        <fullName evidence="4">SH3 domain-containing protein</fullName>
    </recommendedName>
</protein>
<keyword evidence="1 2" id="KW-0728">SH3 domain</keyword>
<accession>A0A210Q862</accession>
<evidence type="ECO:0000256" key="1">
    <source>
        <dbReference type="ARBA" id="ARBA00022443"/>
    </source>
</evidence>
<name>A0A210Q862_MIZYE</name>
<feature type="region of interest" description="Disordered" evidence="3">
    <location>
        <begin position="706"/>
        <end position="741"/>
    </location>
</feature>
<feature type="domain" description="SH3" evidence="4">
    <location>
        <begin position="21"/>
        <end position="82"/>
    </location>
</feature>
<feature type="compositionally biased region" description="Basic and acidic residues" evidence="3">
    <location>
        <begin position="326"/>
        <end position="339"/>
    </location>
</feature>
<dbReference type="Proteomes" id="UP000242188">
    <property type="component" value="Unassembled WGS sequence"/>
</dbReference>
<dbReference type="SUPFAM" id="SSF50044">
    <property type="entry name" value="SH3-domain"/>
    <property type="match status" value="1"/>
</dbReference>
<evidence type="ECO:0000256" key="3">
    <source>
        <dbReference type="SAM" id="MobiDB-lite"/>
    </source>
</evidence>
<feature type="region of interest" description="Disordered" evidence="3">
    <location>
        <begin position="602"/>
        <end position="624"/>
    </location>
</feature>
<feature type="region of interest" description="Disordered" evidence="3">
    <location>
        <begin position="766"/>
        <end position="800"/>
    </location>
</feature>
<dbReference type="Gene3D" id="2.30.30.40">
    <property type="entry name" value="SH3 Domains"/>
    <property type="match status" value="1"/>
</dbReference>
<organism evidence="5 6">
    <name type="scientific">Mizuhopecten yessoensis</name>
    <name type="common">Japanese scallop</name>
    <name type="synonym">Patinopecten yessoensis</name>
    <dbReference type="NCBI Taxonomy" id="6573"/>
    <lineage>
        <taxon>Eukaryota</taxon>
        <taxon>Metazoa</taxon>
        <taxon>Spiralia</taxon>
        <taxon>Lophotrochozoa</taxon>
        <taxon>Mollusca</taxon>
        <taxon>Bivalvia</taxon>
        <taxon>Autobranchia</taxon>
        <taxon>Pteriomorphia</taxon>
        <taxon>Pectinida</taxon>
        <taxon>Pectinoidea</taxon>
        <taxon>Pectinidae</taxon>
        <taxon>Mizuhopecten</taxon>
    </lineage>
</organism>
<reference evidence="5 6" key="1">
    <citation type="journal article" date="2017" name="Nat. Ecol. Evol.">
        <title>Scallop genome provides insights into evolution of bilaterian karyotype and development.</title>
        <authorList>
            <person name="Wang S."/>
            <person name="Zhang J."/>
            <person name="Jiao W."/>
            <person name="Li J."/>
            <person name="Xun X."/>
            <person name="Sun Y."/>
            <person name="Guo X."/>
            <person name="Huan P."/>
            <person name="Dong B."/>
            <person name="Zhang L."/>
            <person name="Hu X."/>
            <person name="Sun X."/>
            <person name="Wang J."/>
            <person name="Zhao C."/>
            <person name="Wang Y."/>
            <person name="Wang D."/>
            <person name="Huang X."/>
            <person name="Wang R."/>
            <person name="Lv J."/>
            <person name="Li Y."/>
            <person name="Zhang Z."/>
            <person name="Liu B."/>
            <person name="Lu W."/>
            <person name="Hui Y."/>
            <person name="Liang J."/>
            <person name="Zhou Z."/>
            <person name="Hou R."/>
            <person name="Li X."/>
            <person name="Liu Y."/>
            <person name="Li H."/>
            <person name="Ning X."/>
            <person name="Lin Y."/>
            <person name="Zhao L."/>
            <person name="Xing Q."/>
            <person name="Dou J."/>
            <person name="Li Y."/>
            <person name="Mao J."/>
            <person name="Guo H."/>
            <person name="Dou H."/>
            <person name="Li T."/>
            <person name="Mu C."/>
            <person name="Jiang W."/>
            <person name="Fu Q."/>
            <person name="Fu X."/>
            <person name="Miao Y."/>
            <person name="Liu J."/>
            <person name="Yu Q."/>
            <person name="Li R."/>
            <person name="Liao H."/>
            <person name="Li X."/>
            <person name="Kong Y."/>
            <person name="Jiang Z."/>
            <person name="Chourrout D."/>
            <person name="Li R."/>
            <person name="Bao Z."/>
        </authorList>
    </citation>
    <scope>NUCLEOTIDE SEQUENCE [LARGE SCALE GENOMIC DNA]</scope>
    <source>
        <strain evidence="5 6">PY_sf001</strain>
    </source>
</reference>
<dbReference type="OrthoDB" id="6153141at2759"/>
<evidence type="ECO:0000313" key="5">
    <source>
        <dbReference type="EMBL" id="OWF44928.1"/>
    </source>
</evidence>
<evidence type="ECO:0000313" key="6">
    <source>
        <dbReference type="Proteomes" id="UP000242188"/>
    </source>
</evidence>
<proteinExistence type="predicted"/>
<evidence type="ECO:0000259" key="4">
    <source>
        <dbReference type="PROSITE" id="PS50002"/>
    </source>
</evidence>
<dbReference type="PROSITE" id="PS50002">
    <property type="entry name" value="SH3"/>
    <property type="match status" value="1"/>
</dbReference>
<dbReference type="InterPro" id="IPR001452">
    <property type="entry name" value="SH3_domain"/>
</dbReference>
<gene>
    <name evidence="5" type="ORF">KP79_PYT16508</name>
</gene>
<comment type="caution">
    <text evidence="5">The sequence shown here is derived from an EMBL/GenBank/DDBJ whole genome shotgun (WGS) entry which is preliminary data.</text>
</comment>
<keyword evidence="6" id="KW-1185">Reference proteome</keyword>
<feature type="compositionally biased region" description="Basic and acidic residues" evidence="3">
    <location>
        <begin position="347"/>
        <end position="356"/>
    </location>
</feature>
<feature type="region of interest" description="Disordered" evidence="3">
    <location>
        <begin position="506"/>
        <end position="532"/>
    </location>
</feature>
<feature type="compositionally biased region" description="Pro residues" evidence="3">
    <location>
        <begin position="365"/>
        <end position="377"/>
    </location>
</feature>
<feature type="region of interest" description="Disordered" evidence="3">
    <location>
        <begin position="316"/>
        <end position="389"/>
    </location>
</feature>
<feature type="compositionally biased region" description="Basic and acidic residues" evidence="3">
    <location>
        <begin position="713"/>
        <end position="731"/>
    </location>
</feature>
<dbReference type="AlphaFoldDB" id="A0A210Q862"/>